<dbReference type="InterPro" id="IPR047183">
    <property type="entry name" value="GDO-like"/>
</dbReference>
<evidence type="ECO:0000256" key="2">
    <source>
        <dbReference type="ARBA" id="ARBA00023002"/>
    </source>
</evidence>
<feature type="domain" description="Cupin type-2" evidence="3">
    <location>
        <begin position="97"/>
        <end position="164"/>
    </location>
</feature>
<dbReference type="RefSeq" id="WP_008329905.1">
    <property type="nucleotide sequence ID" value="NZ_CH902578.1"/>
</dbReference>
<gene>
    <name evidence="4" type="ORF">RB2654_06544</name>
</gene>
<dbReference type="HOGENOM" id="CLU_060572_0_0_5"/>
<dbReference type="EMBL" id="AAMT01000007">
    <property type="protein sequence ID" value="EAQ12747.1"/>
    <property type="molecule type" value="Genomic_DNA"/>
</dbReference>
<dbReference type="CDD" id="cd06992">
    <property type="entry name" value="cupin_GDO-like_C"/>
    <property type="match status" value="1"/>
</dbReference>
<dbReference type="InterPro" id="IPR014710">
    <property type="entry name" value="RmlC-like_jellyroll"/>
</dbReference>
<evidence type="ECO:0000313" key="4">
    <source>
        <dbReference type="EMBL" id="EAQ12747.1"/>
    </source>
</evidence>
<proteinExistence type="predicted"/>
<dbReference type="eggNOG" id="COG3435">
    <property type="taxonomic scope" value="Bacteria"/>
</dbReference>
<protein>
    <submittedName>
        <fullName evidence="4">Gentisate 1,2-dioxygenase</fullName>
    </submittedName>
</protein>
<accession>A3VFX1</accession>
<name>A3VFX1_9RHOB</name>
<keyword evidence="2" id="KW-0560">Oxidoreductase</keyword>
<keyword evidence="1 4" id="KW-0223">Dioxygenase</keyword>
<dbReference type="Gene3D" id="2.60.120.10">
    <property type="entry name" value="Jelly Rolls"/>
    <property type="match status" value="1"/>
</dbReference>
<dbReference type="SUPFAM" id="SSF51182">
    <property type="entry name" value="RmlC-like cupins"/>
    <property type="match status" value="1"/>
</dbReference>
<evidence type="ECO:0000256" key="1">
    <source>
        <dbReference type="ARBA" id="ARBA00022964"/>
    </source>
</evidence>
<dbReference type="PANTHER" id="PTHR41517">
    <property type="entry name" value="1,2-DIOXYGENASE PROTEIN-RELATED"/>
    <property type="match status" value="1"/>
</dbReference>
<dbReference type="PANTHER" id="PTHR41517:SF1">
    <property type="entry name" value="CUPIN"/>
    <property type="match status" value="1"/>
</dbReference>
<dbReference type="STRING" id="314271.RB2654_06544"/>
<dbReference type="AlphaFoldDB" id="A3VFX1"/>
<dbReference type="CDD" id="cd02216">
    <property type="entry name" value="cupin_GDO-like_N"/>
    <property type="match status" value="1"/>
</dbReference>
<comment type="caution">
    <text evidence="4">The sequence shown here is derived from an EMBL/GenBank/DDBJ whole genome shotgun (WGS) entry which is preliminary data.</text>
</comment>
<reference evidence="4 5" key="1">
    <citation type="journal article" date="2010" name="J. Bacteriol.">
        <title>Genome sequences of Pelagibaca bermudensis HTCC2601T and Maritimibacter alkaliphilus HTCC2654T, the type strains of two marine Roseobacter genera.</title>
        <authorList>
            <person name="Thrash J.C."/>
            <person name="Cho J.C."/>
            <person name="Ferriera S."/>
            <person name="Johnson J."/>
            <person name="Vergin K.L."/>
            <person name="Giovannoni S.J."/>
        </authorList>
    </citation>
    <scope>NUCLEOTIDE SEQUENCE [LARGE SCALE GENOMIC DNA]</scope>
    <source>
        <strain evidence="4 5">HTCC2654</strain>
    </source>
</reference>
<dbReference type="GO" id="GO:0051213">
    <property type="term" value="F:dioxygenase activity"/>
    <property type="evidence" value="ECO:0007669"/>
    <property type="project" value="UniProtKB-KW"/>
</dbReference>
<organism evidence="4 5">
    <name type="scientific">Maritimibacter alkaliphilus HTCC2654</name>
    <dbReference type="NCBI Taxonomy" id="314271"/>
    <lineage>
        <taxon>Bacteria</taxon>
        <taxon>Pseudomonadati</taxon>
        <taxon>Pseudomonadota</taxon>
        <taxon>Alphaproteobacteria</taxon>
        <taxon>Rhodobacterales</taxon>
        <taxon>Roseobacteraceae</taxon>
        <taxon>Maritimibacter</taxon>
    </lineage>
</organism>
<dbReference type="Pfam" id="PF07883">
    <property type="entry name" value="Cupin_2"/>
    <property type="match status" value="1"/>
</dbReference>
<keyword evidence="5" id="KW-1185">Reference proteome</keyword>
<evidence type="ECO:0000259" key="3">
    <source>
        <dbReference type="Pfam" id="PF07883"/>
    </source>
</evidence>
<dbReference type="InterPro" id="IPR011051">
    <property type="entry name" value="RmlC_Cupin_sf"/>
</dbReference>
<dbReference type="Proteomes" id="UP000002931">
    <property type="component" value="Unassembled WGS sequence"/>
</dbReference>
<evidence type="ECO:0000313" key="5">
    <source>
        <dbReference type="Proteomes" id="UP000002931"/>
    </source>
</evidence>
<dbReference type="InterPro" id="IPR013096">
    <property type="entry name" value="Cupin_2"/>
</dbReference>
<dbReference type="OrthoDB" id="285029at2"/>
<sequence length="344" mass="37569">MSQQLGTLEDLPEECRAAMTEAGVAPLWPMMRNVLPHGAPNPVTKPGYWNYDAIRPLLIQAGDLTPVEKAERRVLVLSDPGRGAGAMQATASIYLGLQLLLPGETAPAHVHTPSAVRIVVEGKGGFTVVDGEKLPMEEGDLVLTPGGEWHDHGHEGSEPVVWLDALDLPLFVYLEGSYAEEGPLQSQRNRPDASQVEYLSSGLAPVRRPGESARKYPMMRYPWGRTEQALRQMAAYTDGPIELDYVNPETGEAVLPTMGFTAMMIGARDTLEPVLKSSSAAFHVIKGSGHVTINGETLTYGPKDTFTAPVFANMSFSAADETFMVRVHDRPLQEKLGYYEERAR</sequence>